<dbReference type="EMBL" id="CADCTF010000001">
    <property type="protein sequence ID" value="CAA9209046.1"/>
    <property type="molecule type" value="Genomic_DNA"/>
</dbReference>
<dbReference type="GO" id="GO:0005975">
    <property type="term" value="P:carbohydrate metabolic process"/>
    <property type="evidence" value="ECO:0007669"/>
    <property type="project" value="InterPro"/>
</dbReference>
<organism evidence="6">
    <name type="scientific">uncultured Acidimicrobiales bacterium</name>
    <dbReference type="NCBI Taxonomy" id="310071"/>
    <lineage>
        <taxon>Bacteria</taxon>
        <taxon>Bacillati</taxon>
        <taxon>Actinomycetota</taxon>
        <taxon>Acidimicrobiia</taxon>
        <taxon>Acidimicrobiales</taxon>
        <taxon>environmental samples</taxon>
    </lineage>
</organism>
<dbReference type="PANTHER" id="PTHR42655">
    <property type="entry name" value="GLYCOGEN PHOSPHORYLASE"/>
    <property type="match status" value="1"/>
</dbReference>
<evidence type="ECO:0000256" key="2">
    <source>
        <dbReference type="ARBA" id="ARBA00006047"/>
    </source>
</evidence>
<comment type="similarity">
    <text evidence="2">Belongs to the glycogen phosphorylase family.</text>
</comment>
<evidence type="ECO:0000256" key="3">
    <source>
        <dbReference type="ARBA" id="ARBA00022533"/>
    </source>
</evidence>
<sequence>MKALRSFTVRPRLPESLAPLQDLAMNLRWSWDERTRDLFRWVDPDRWEVTGHDPVSLLGHVRRERLESLAADPAFMSFLGEVHGDLGRYLQSDRWFQNRPAGALRHVAYFSPEFGIAEALPQYSGGLGVLAGDHLKAASGLGIPLVGIGLFYRQGYFRQTLNGDGWQQERYPKLDPHAMAVRLVEGARVEVDLAGVALHAQVWRADVGRVPLFLLDADIDDNDTEARLVTDRLYGGQTEHRIRQEILLGIGGVRALDALGETPQVFHTNEGHAGFLGLERIGRLMRGDGLSFAEAIEAVRSATVFTTHTPVPAGIDRFPRELMERYFKGWADDCGIGFDQLMSLGHFPGEDVSAPFNMAVMGLRLAGLSNGVAKLHGATSRRMFQGLWPGVPVDEVPITSVTNGVHAGTWTSPEMNDLLTRYVMPGWHEADAAQWSRIADARDDEVWRVLEQGRDHLVAFARNRLKASVLSRGASESDAAWTDDVLDPRILTIGFARRFATYKRADLLLSHPERLKALLLSADRPLQLVFAGKAHPADDKGKEIIRRIVQFSRDPEIRHRFVFIEDYDISVARTMLQGCDVWLNNPRRPEEACGTSGEKAALNGGLNCSILDGWWDEMFDGTNGWAISSAESYEDLARRDEVEAASLFDILERQVVPLFYERSLGPVPRRWVERVKSSLQTLGPKVLASRMVRDYVEQLYEPIAGQAATMGESSFASARALSAWKQRVLAGWHGVTVVDVDAEAAVADLGTTRRVEAVVSLGQLSRDDVAVQLVHGPVGPSDEMAGTSIATMTLESEGPADGGHAGRSTYAGSFSCETPGRYGYTVRVVPANAHLLTPAEMGCITWA</sequence>
<accession>A0A6J4GZZ6</accession>
<dbReference type="PANTHER" id="PTHR42655:SF1">
    <property type="entry name" value="GLYCOGEN PHOSPHORYLASE"/>
    <property type="match status" value="1"/>
</dbReference>
<dbReference type="InterPro" id="IPR011834">
    <property type="entry name" value="Agluc_phsphrylas"/>
</dbReference>
<keyword evidence="6" id="KW-0808">Transferase</keyword>
<protein>
    <submittedName>
        <fullName evidence="6">Glycogen phosphorylase</fullName>
        <ecNumber evidence="6">2.4.1.1</ecNumber>
    </submittedName>
</protein>
<gene>
    <name evidence="6" type="ORF">AVDCRST_MAG50-886</name>
</gene>
<dbReference type="InterPro" id="IPR052182">
    <property type="entry name" value="Glycogen/Maltodextrin_Phosph"/>
</dbReference>
<proteinExistence type="inferred from homology"/>
<feature type="domain" description="DUF3417" evidence="5">
    <location>
        <begin position="13"/>
        <end position="120"/>
    </location>
</feature>
<evidence type="ECO:0000313" key="6">
    <source>
        <dbReference type="EMBL" id="CAA9209046.1"/>
    </source>
</evidence>
<dbReference type="Pfam" id="PF00343">
    <property type="entry name" value="Phosphorylase"/>
    <property type="match status" value="1"/>
</dbReference>
<reference evidence="6" key="1">
    <citation type="submission" date="2020-02" db="EMBL/GenBank/DDBJ databases">
        <authorList>
            <person name="Meier V. D."/>
        </authorList>
    </citation>
    <scope>NUCLEOTIDE SEQUENCE</scope>
    <source>
        <strain evidence="6">AVDCRST_MAG50</strain>
    </source>
</reference>
<dbReference type="GO" id="GO:0008184">
    <property type="term" value="F:glycogen phosphorylase activity"/>
    <property type="evidence" value="ECO:0007669"/>
    <property type="project" value="InterPro"/>
</dbReference>
<dbReference type="Gene3D" id="3.40.50.2000">
    <property type="entry name" value="Glycogen Phosphorylase B"/>
    <property type="match status" value="3"/>
</dbReference>
<feature type="modified residue" description="N6-(pyridoxal phosphate)lysine" evidence="4">
    <location>
        <position position="599"/>
    </location>
</feature>
<keyword evidence="6" id="KW-0328">Glycosyltransferase</keyword>
<evidence type="ECO:0000256" key="1">
    <source>
        <dbReference type="ARBA" id="ARBA00001275"/>
    </source>
</evidence>
<dbReference type="AlphaFoldDB" id="A0A6J4GZZ6"/>
<dbReference type="SUPFAM" id="SSF53756">
    <property type="entry name" value="UDP-Glycosyltransferase/glycogen phosphorylase"/>
    <property type="match status" value="1"/>
</dbReference>
<evidence type="ECO:0000259" key="5">
    <source>
        <dbReference type="Pfam" id="PF11897"/>
    </source>
</evidence>
<dbReference type="EC" id="2.4.1.1" evidence="6"/>
<dbReference type="NCBIfam" id="TIGR02094">
    <property type="entry name" value="more_P_ylases"/>
    <property type="match status" value="1"/>
</dbReference>
<dbReference type="InterPro" id="IPR024517">
    <property type="entry name" value="Glycogen_phosphorylase_DUF3417"/>
</dbReference>
<dbReference type="InterPro" id="IPR000811">
    <property type="entry name" value="Glyco_trans_35"/>
</dbReference>
<evidence type="ECO:0000256" key="4">
    <source>
        <dbReference type="PIRSR" id="PIRSR000460-1"/>
    </source>
</evidence>
<comment type="catalytic activity">
    <reaction evidence="1">
        <text>[(1-&gt;4)-alpha-D-glucosyl](n) + phosphate = [(1-&gt;4)-alpha-D-glucosyl](n-1) + alpha-D-glucose 1-phosphate</text>
        <dbReference type="Rhea" id="RHEA:41732"/>
        <dbReference type="Rhea" id="RHEA-COMP:9584"/>
        <dbReference type="Rhea" id="RHEA-COMP:9586"/>
        <dbReference type="ChEBI" id="CHEBI:15444"/>
        <dbReference type="ChEBI" id="CHEBI:43474"/>
        <dbReference type="ChEBI" id="CHEBI:58601"/>
        <dbReference type="EC" id="2.4.1.1"/>
    </reaction>
</comment>
<dbReference type="Pfam" id="PF11897">
    <property type="entry name" value="DUF3417"/>
    <property type="match status" value="1"/>
</dbReference>
<name>A0A6J4GZZ6_9ACTN</name>
<keyword evidence="4" id="KW-0663">Pyridoxal phosphate</keyword>
<keyword evidence="3" id="KW-0021">Allosteric enzyme</keyword>
<dbReference type="PIRSF" id="PIRSF000460">
    <property type="entry name" value="Pprylas_GlgP"/>
    <property type="match status" value="1"/>
</dbReference>
<dbReference type="GO" id="GO:0030170">
    <property type="term" value="F:pyridoxal phosphate binding"/>
    <property type="evidence" value="ECO:0007669"/>
    <property type="project" value="InterPro"/>
</dbReference>